<name>G7Y945_CLOSI</name>
<dbReference type="EMBL" id="DF142962">
    <property type="protein sequence ID" value="GAA49480.1"/>
    <property type="molecule type" value="Genomic_DNA"/>
</dbReference>
<proteinExistence type="predicted"/>
<organism evidence="1 2">
    <name type="scientific">Clonorchis sinensis</name>
    <name type="common">Chinese liver fluke</name>
    <dbReference type="NCBI Taxonomy" id="79923"/>
    <lineage>
        <taxon>Eukaryota</taxon>
        <taxon>Metazoa</taxon>
        <taxon>Spiralia</taxon>
        <taxon>Lophotrochozoa</taxon>
        <taxon>Platyhelminthes</taxon>
        <taxon>Trematoda</taxon>
        <taxon>Digenea</taxon>
        <taxon>Opisthorchiida</taxon>
        <taxon>Opisthorchiata</taxon>
        <taxon>Opisthorchiidae</taxon>
        <taxon>Clonorchis</taxon>
    </lineage>
</organism>
<protein>
    <submittedName>
        <fullName evidence="1">Uncharacterized protein</fullName>
    </submittedName>
</protein>
<dbReference type="Proteomes" id="UP000008909">
    <property type="component" value="Unassembled WGS sequence"/>
</dbReference>
<evidence type="ECO:0000313" key="1">
    <source>
        <dbReference type="EMBL" id="GAA49480.1"/>
    </source>
</evidence>
<evidence type="ECO:0000313" key="2">
    <source>
        <dbReference type="Proteomes" id="UP000008909"/>
    </source>
</evidence>
<keyword evidence="2" id="KW-1185">Reference proteome</keyword>
<dbReference type="InterPro" id="IPR043502">
    <property type="entry name" value="DNA/RNA_pol_sf"/>
</dbReference>
<sequence>MAMDTGTNHPLIIETPMLSVNPFKFVVLHHLPSVPHGKLSLHPRNLLEYLPTAKFGVAGGEVLHSRFSQSEHFRGQVGLHISEFGSSEGFPHRDRDGSCRSQPYSARLSVVLTAAQRMRLFSTHWRFSKSPPNGSISSAIQVCGSSARSRSPVQRALAKSVRLYIKLYSLSSVYRKPERLLMETNWIFIPVSVCGRIPTETELVGFRTVPNTRHPSTLIDCQICTNGEAQKLTCKRSYTTQWKKSTQAIRVHSPYLCSAGWAAISAMTQATIQTITDLVGKRELCMIDTVAMVSLKQKRKEAGCKPGPIEISATQLLVGQDVKHTILGDSHRNSKSVADKLCKLMTKYAVVRPKGGPRTAVNERVAKGFRLVAIRRTACRRVNETPESVIIEEPNSIYNSMLIPVEKASGKYRFCLDLPHLNELTLAVLSVMVFCSL</sequence>
<dbReference type="Gene3D" id="3.10.10.10">
    <property type="entry name" value="HIV Type 1 Reverse Transcriptase, subunit A, domain 1"/>
    <property type="match status" value="1"/>
</dbReference>
<reference key="2">
    <citation type="submission" date="2011-10" db="EMBL/GenBank/DDBJ databases">
        <title>The genome and transcriptome sequence of Clonorchis sinensis provide insights into the carcinogenic liver fluke.</title>
        <authorList>
            <person name="Wang X."/>
            <person name="Huang Y."/>
            <person name="Chen W."/>
            <person name="Liu H."/>
            <person name="Guo L."/>
            <person name="Chen Y."/>
            <person name="Luo F."/>
            <person name="Zhou W."/>
            <person name="Sun J."/>
            <person name="Mao Q."/>
            <person name="Liang P."/>
            <person name="Zhou C."/>
            <person name="Tian Y."/>
            <person name="Men J."/>
            <person name="Lv X."/>
            <person name="Huang L."/>
            <person name="Zhou J."/>
            <person name="Hu Y."/>
            <person name="Li R."/>
            <person name="Zhang F."/>
            <person name="Lei H."/>
            <person name="Li X."/>
            <person name="Hu X."/>
            <person name="Liang C."/>
            <person name="Xu J."/>
            <person name="Wu Z."/>
            <person name="Yu X."/>
        </authorList>
    </citation>
    <scope>NUCLEOTIDE SEQUENCE</scope>
    <source>
        <strain>Henan</strain>
    </source>
</reference>
<gene>
    <name evidence="1" type="ORF">CLF_103119</name>
</gene>
<dbReference type="AlphaFoldDB" id="G7Y945"/>
<reference evidence="1" key="1">
    <citation type="journal article" date="2011" name="Genome Biol.">
        <title>The draft genome of the carcinogenic human liver fluke Clonorchis sinensis.</title>
        <authorList>
            <person name="Wang X."/>
            <person name="Chen W."/>
            <person name="Huang Y."/>
            <person name="Sun J."/>
            <person name="Men J."/>
            <person name="Liu H."/>
            <person name="Luo F."/>
            <person name="Guo L."/>
            <person name="Lv X."/>
            <person name="Deng C."/>
            <person name="Zhou C."/>
            <person name="Fan Y."/>
            <person name="Li X."/>
            <person name="Huang L."/>
            <person name="Hu Y."/>
            <person name="Liang C."/>
            <person name="Hu X."/>
            <person name="Xu J."/>
            <person name="Yu X."/>
        </authorList>
    </citation>
    <scope>NUCLEOTIDE SEQUENCE [LARGE SCALE GENOMIC DNA]</scope>
    <source>
        <strain evidence="1">Henan</strain>
    </source>
</reference>
<dbReference type="SUPFAM" id="SSF56672">
    <property type="entry name" value="DNA/RNA polymerases"/>
    <property type="match status" value="1"/>
</dbReference>
<accession>G7Y945</accession>